<gene>
    <name evidence="3" type="ORF">PGLA1383_LOCUS23985</name>
</gene>
<dbReference type="Proteomes" id="UP000654075">
    <property type="component" value="Unassembled WGS sequence"/>
</dbReference>
<evidence type="ECO:0000313" key="4">
    <source>
        <dbReference type="Proteomes" id="UP000654075"/>
    </source>
</evidence>
<protein>
    <recommendedName>
        <fullName evidence="2">Methyltransferase domain-containing protein</fullName>
    </recommendedName>
</protein>
<dbReference type="GO" id="GO:0042054">
    <property type="term" value="F:histone methyltransferase activity"/>
    <property type="evidence" value="ECO:0007669"/>
    <property type="project" value="TreeGrafter"/>
</dbReference>
<evidence type="ECO:0000259" key="2">
    <source>
        <dbReference type="Pfam" id="PF13649"/>
    </source>
</evidence>
<dbReference type="CDD" id="cd02440">
    <property type="entry name" value="AdoMet_MTases"/>
    <property type="match status" value="1"/>
</dbReference>
<keyword evidence="1" id="KW-0949">S-adenosyl-L-methionine</keyword>
<dbReference type="AlphaFoldDB" id="A0A813F6T4"/>
<dbReference type="InterPro" id="IPR029063">
    <property type="entry name" value="SAM-dependent_MTases_sf"/>
</dbReference>
<feature type="domain" description="Methyltransferase" evidence="2">
    <location>
        <begin position="45"/>
        <end position="121"/>
    </location>
</feature>
<accession>A0A813F6T4</accession>
<dbReference type="PANTHER" id="PTHR11006:SF4">
    <property type="entry name" value="PROTEIN ARGININE N-METHYLTRANSFERASE 7"/>
    <property type="match status" value="1"/>
</dbReference>
<dbReference type="Pfam" id="PF13649">
    <property type="entry name" value="Methyltransf_25"/>
    <property type="match status" value="1"/>
</dbReference>
<proteinExistence type="predicted"/>
<dbReference type="InterPro" id="IPR041698">
    <property type="entry name" value="Methyltransf_25"/>
</dbReference>
<dbReference type="Gene3D" id="3.40.50.150">
    <property type="entry name" value="Vaccinia Virus protein VP39"/>
    <property type="match status" value="1"/>
</dbReference>
<dbReference type="EMBL" id="CAJNNV010018475">
    <property type="protein sequence ID" value="CAE8605945.1"/>
    <property type="molecule type" value="Genomic_DNA"/>
</dbReference>
<name>A0A813F6T4_POLGL</name>
<dbReference type="SUPFAM" id="SSF53335">
    <property type="entry name" value="S-adenosyl-L-methionine-dependent methyltransferases"/>
    <property type="match status" value="1"/>
</dbReference>
<dbReference type="PANTHER" id="PTHR11006">
    <property type="entry name" value="PROTEIN ARGININE N-METHYLTRANSFERASE"/>
    <property type="match status" value="1"/>
</dbReference>
<organism evidence="3 4">
    <name type="scientific">Polarella glacialis</name>
    <name type="common">Dinoflagellate</name>
    <dbReference type="NCBI Taxonomy" id="89957"/>
    <lineage>
        <taxon>Eukaryota</taxon>
        <taxon>Sar</taxon>
        <taxon>Alveolata</taxon>
        <taxon>Dinophyceae</taxon>
        <taxon>Suessiales</taxon>
        <taxon>Suessiaceae</taxon>
        <taxon>Polarella</taxon>
    </lineage>
</organism>
<dbReference type="InterPro" id="IPR025799">
    <property type="entry name" value="Arg_MeTrfase"/>
</dbReference>
<evidence type="ECO:0000256" key="1">
    <source>
        <dbReference type="ARBA" id="ARBA00022691"/>
    </source>
</evidence>
<sequence length="372" mass="40713">MVQMPGGRFIQRSFQNEQYLQFEADSSRTSAYYHAIDELVPGRVVLDLGTGALALLALRCARAGARHVYAVEASPDVAQMARHAVAAAGYAEQVTVLTGRSQELDLPQQVDVVVHELFGEIASSEGVAHALRDALARHVCKRSLGRRAWSIPSRAATWATPVELPPKAFFQEDRRNADAVSEAAGNLFDDPLFLHGFPVADLALAEPMVLEELYFSEWSPVDNERSQDPRDSASPGSLECQVQRLAFVVQRAGSLAGFAFHITVDCGGSAPSTSSAEAGSHWAHGFITAKPSQRWPMQPESTHSLEHQVDCLIAASNQLAVKPGDVVELEFRVDLLPESPRYDISARLRRFGISRQAEWSDEELFDTAFICG</sequence>
<dbReference type="GO" id="GO:0016274">
    <property type="term" value="F:protein-arginine N-methyltransferase activity"/>
    <property type="evidence" value="ECO:0007669"/>
    <property type="project" value="InterPro"/>
</dbReference>
<comment type="caution">
    <text evidence="3">The sequence shown here is derived from an EMBL/GenBank/DDBJ whole genome shotgun (WGS) entry which is preliminary data.</text>
</comment>
<reference evidence="3" key="1">
    <citation type="submission" date="2021-02" db="EMBL/GenBank/DDBJ databases">
        <authorList>
            <person name="Dougan E. K."/>
            <person name="Rhodes N."/>
            <person name="Thang M."/>
            <person name="Chan C."/>
        </authorList>
    </citation>
    <scope>NUCLEOTIDE SEQUENCE</scope>
</reference>
<evidence type="ECO:0000313" key="3">
    <source>
        <dbReference type="EMBL" id="CAE8605945.1"/>
    </source>
</evidence>
<dbReference type="OrthoDB" id="41566at2759"/>
<keyword evidence="4" id="KW-1185">Reference proteome</keyword>